<feature type="region of interest" description="Disordered" evidence="1">
    <location>
        <begin position="1"/>
        <end position="25"/>
    </location>
</feature>
<evidence type="ECO:0000313" key="2">
    <source>
        <dbReference type="EMBL" id="ELK24705.1"/>
    </source>
</evidence>
<organism evidence="2 3">
    <name type="scientific">Myotis davidii</name>
    <name type="common">David's myotis</name>
    <dbReference type="NCBI Taxonomy" id="225400"/>
    <lineage>
        <taxon>Eukaryota</taxon>
        <taxon>Metazoa</taxon>
        <taxon>Chordata</taxon>
        <taxon>Craniata</taxon>
        <taxon>Vertebrata</taxon>
        <taxon>Euteleostomi</taxon>
        <taxon>Mammalia</taxon>
        <taxon>Eutheria</taxon>
        <taxon>Laurasiatheria</taxon>
        <taxon>Chiroptera</taxon>
        <taxon>Yangochiroptera</taxon>
        <taxon>Vespertilionidae</taxon>
        <taxon>Myotis</taxon>
    </lineage>
</organism>
<reference evidence="3" key="1">
    <citation type="journal article" date="2013" name="Science">
        <title>Comparative analysis of bat genomes provides insight into the evolution of flight and immunity.</title>
        <authorList>
            <person name="Zhang G."/>
            <person name="Cowled C."/>
            <person name="Shi Z."/>
            <person name="Huang Z."/>
            <person name="Bishop-Lilly K.A."/>
            <person name="Fang X."/>
            <person name="Wynne J.W."/>
            <person name="Xiong Z."/>
            <person name="Baker M.L."/>
            <person name="Zhao W."/>
            <person name="Tachedjian M."/>
            <person name="Zhu Y."/>
            <person name="Zhou P."/>
            <person name="Jiang X."/>
            <person name="Ng J."/>
            <person name="Yang L."/>
            <person name="Wu L."/>
            <person name="Xiao J."/>
            <person name="Feng Y."/>
            <person name="Chen Y."/>
            <person name="Sun X."/>
            <person name="Zhang Y."/>
            <person name="Marsh G.A."/>
            <person name="Crameri G."/>
            <person name="Broder C.C."/>
            <person name="Frey K.G."/>
            <person name="Wang L.F."/>
            <person name="Wang J."/>
        </authorList>
    </citation>
    <scope>NUCLEOTIDE SEQUENCE [LARGE SCALE GENOMIC DNA]</scope>
</reference>
<evidence type="ECO:0000313" key="3">
    <source>
        <dbReference type="Proteomes" id="UP000010556"/>
    </source>
</evidence>
<dbReference type="AlphaFoldDB" id="L5LFA5"/>
<dbReference type="EMBL" id="KB112647">
    <property type="protein sequence ID" value="ELK24705.1"/>
    <property type="molecule type" value="Genomic_DNA"/>
</dbReference>
<accession>L5LFA5</accession>
<dbReference type="Proteomes" id="UP000010556">
    <property type="component" value="Unassembled WGS sequence"/>
</dbReference>
<proteinExistence type="predicted"/>
<sequence length="109" mass="12007">MVGVSRSGMMVVSRGARPRQGASRCHRDEPLVVTENSLLPCAVVLPSAQPAAGTGPTHTRCQRQSHHLHRQCWPQLLSTISGCEWQLPAPDNPSRLLHLLLFLRGDRGR</sequence>
<gene>
    <name evidence="2" type="ORF">MDA_GLEAN10007682</name>
</gene>
<keyword evidence="3" id="KW-1185">Reference proteome</keyword>
<name>L5LFA5_MYODS</name>
<protein>
    <submittedName>
        <fullName evidence="2">Uncharacterized protein</fullName>
    </submittedName>
</protein>
<feature type="compositionally biased region" description="Low complexity" evidence="1">
    <location>
        <begin position="1"/>
        <end position="15"/>
    </location>
</feature>
<evidence type="ECO:0000256" key="1">
    <source>
        <dbReference type="SAM" id="MobiDB-lite"/>
    </source>
</evidence>